<evidence type="ECO:0000256" key="2">
    <source>
        <dbReference type="ARBA" id="ARBA00022448"/>
    </source>
</evidence>
<dbReference type="Gene3D" id="1.20.1250.20">
    <property type="entry name" value="MFS general substrate transporter like domains"/>
    <property type="match status" value="1"/>
</dbReference>
<keyword evidence="2" id="KW-0813">Transport</keyword>
<reference evidence="9 10" key="1">
    <citation type="submission" date="2020-10" db="EMBL/GenBank/DDBJ databases">
        <title>Connecting structure to function with the recovery of over 1000 high-quality activated sludge metagenome-assembled genomes encoding full-length rRNA genes using long-read sequencing.</title>
        <authorList>
            <person name="Singleton C.M."/>
            <person name="Petriglieri F."/>
            <person name="Kristensen J.M."/>
            <person name="Kirkegaard R.H."/>
            <person name="Michaelsen T.Y."/>
            <person name="Andersen M.H."/>
            <person name="Karst S.M."/>
            <person name="Dueholm M.S."/>
            <person name="Nielsen P.H."/>
            <person name="Albertsen M."/>
        </authorList>
    </citation>
    <scope>NUCLEOTIDE SEQUENCE [LARGE SCALE GENOMIC DNA]</scope>
    <source>
        <strain evidence="9">AalE_18-Q3-R2-46_BAT3C.188</strain>
    </source>
</reference>
<dbReference type="PROSITE" id="PS50850">
    <property type="entry name" value="MFS"/>
    <property type="match status" value="1"/>
</dbReference>
<sequence length="403" mass="42485">MRVHNYRRYAAGGLVSNAGTWMGRVAQDWLVLTELTDHSSTALGMATGLQFAPFLVLAPWTGMVADRFPKRRILVTTQTTLAVTALLLGILTVSGVVQLWQVYALAFVQGLAQAIDNPARQAFVTEVVGPGHLANAVALNSASFNAGRLIGPGAAGLIIAAYGTGAAMLVNSLSFLLLLFALLTMRADDLQPAPLARGRGRIREGLVYVRGRTDIKVILVLVFVLGTFGMNFQITTALMATQAFGKGPTEFGILGSIMAIGSLSAALLSARRARPRLRVLLVALAGFTLATGLAAVAPTYELFALALIPCGLAALTALTTANTLVQLSVDPAMRGRVMALYMAIFLGGTPIGAPLIGRLGDWAGPRWTIGVGSVAVGLSVVIVGGWLVKRENVDMLIRKRGRR</sequence>
<dbReference type="GO" id="GO:0022857">
    <property type="term" value="F:transmembrane transporter activity"/>
    <property type="evidence" value="ECO:0007669"/>
    <property type="project" value="InterPro"/>
</dbReference>
<feature type="transmembrane region" description="Helical" evidence="7">
    <location>
        <begin position="277"/>
        <end position="297"/>
    </location>
</feature>
<accession>A0A935CDT4</accession>
<evidence type="ECO:0000313" key="10">
    <source>
        <dbReference type="Proteomes" id="UP000718281"/>
    </source>
</evidence>
<dbReference type="AlphaFoldDB" id="A0A935CDT4"/>
<keyword evidence="6 7" id="KW-0472">Membrane</keyword>
<comment type="caution">
    <text evidence="9">The sequence shown here is derived from an EMBL/GenBank/DDBJ whole genome shotgun (WGS) entry which is preliminary data.</text>
</comment>
<feature type="transmembrane region" description="Helical" evidence="7">
    <location>
        <begin position="154"/>
        <end position="183"/>
    </location>
</feature>
<dbReference type="CDD" id="cd06173">
    <property type="entry name" value="MFS_MefA_like"/>
    <property type="match status" value="1"/>
</dbReference>
<evidence type="ECO:0000256" key="6">
    <source>
        <dbReference type="ARBA" id="ARBA00023136"/>
    </source>
</evidence>
<feature type="transmembrane region" description="Helical" evidence="7">
    <location>
        <begin position="303"/>
        <end position="325"/>
    </location>
</feature>
<dbReference type="SUPFAM" id="SSF103473">
    <property type="entry name" value="MFS general substrate transporter"/>
    <property type="match status" value="1"/>
</dbReference>
<evidence type="ECO:0000256" key="5">
    <source>
        <dbReference type="ARBA" id="ARBA00022989"/>
    </source>
</evidence>
<dbReference type="InterPro" id="IPR020846">
    <property type="entry name" value="MFS_dom"/>
</dbReference>
<feature type="transmembrane region" description="Helical" evidence="7">
    <location>
        <begin position="369"/>
        <end position="388"/>
    </location>
</feature>
<evidence type="ECO:0000313" key="9">
    <source>
        <dbReference type="EMBL" id="MBK6301219.1"/>
    </source>
</evidence>
<dbReference type="PANTHER" id="PTHR23513:SF11">
    <property type="entry name" value="STAPHYLOFERRIN A TRANSPORTER"/>
    <property type="match status" value="1"/>
</dbReference>
<dbReference type="Pfam" id="PF05977">
    <property type="entry name" value="MFS_3"/>
    <property type="match status" value="1"/>
</dbReference>
<feature type="transmembrane region" description="Helical" evidence="7">
    <location>
        <begin position="217"/>
        <end position="239"/>
    </location>
</feature>
<evidence type="ECO:0000256" key="3">
    <source>
        <dbReference type="ARBA" id="ARBA00022475"/>
    </source>
</evidence>
<organism evidence="9 10">
    <name type="scientific">Candidatus Phosphoribacter hodrii</name>
    <dbReference type="NCBI Taxonomy" id="2953743"/>
    <lineage>
        <taxon>Bacteria</taxon>
        <taxon>Bacillati</taxon>
        <taxon>Actinomycetota</taxon>
        <taxon>Actinomycetes</taxon>
        <taxon>Micrococcales</taxon>
        <taxon>Dermatophilaceae</taxon>
        <taxon>Candidatus Phosphoribacter</taxon>
    </lineage>
</organism>
<keyword evidence="3" id="KW-1003">Cell membrane</keyword>
<evidence type="ECO:0000259" key="8">
    <source>
        <dbReference type="PROSITE" id="PS50850"/>
    </source>
</evidence>
<feature type="transmembrane region" description="Helical" evidence="7">
    <location>
        <begin position="251"/>
        <end position="270"/>
    </location>
</feature>
<dbReference type="Proteomes" id="UP000718281">
    <property type="component" value="Unassembled WGS sequence"/>
</dbReference>
<dbReference type="EMBL" id="JADIXZ010000004">
    <property type="protein sequence ID" value="MBK6301219.1"/>
    <property type="molecule type" value="Genomic_DNA"/>
</dbReference>
<evidence type="ECO:0000256" key="1">
    <source>
        <dbReference type="ARBA" id="ARBA00004651"/>
    </source>
</evidence>
<gene>
    <name evidence="9" type="ORF">IPF40_09260</name>
</gene>
<feature type="transmembrane region" description="Helical" evidence="7">
    <location>
        <begin position="81"/>
        <end position="103"/>
    </location>
</feature>
<dbReference type="GO" id="GO:0005886">
    <property type="term" value="C:plasma membrane"/>
    <property type="evidence" value="ECO:0007669"/>
    <property type="project" value="UniProtKB-SubCell"/>
</dbReference>
<keyword evidence="5 7" id="KW-1133">Transmembrane helix</keyword>
<dbReference type="PANTHER" id="PTHR23513">
    <property type="entry name" value="INTEGRAL MEMBRANE EFFLUX PROTEIN-RELATED"/>
    <property type="match status" value="1"/>
</dbReference>
<feature type="transmembrane region" description="Helical" evidence="7">
    <location>
        <begin position="337"/>
        <end position="357"/>
    </location>
</feature>
<evidence type="ECO:0000256" key="4">
    <source>
        <dbReference type="ARBA" id="ARBA00022692"/>
    </source>
</evidence>
<comment type="subcellular location">
    <subcellularLocation>
        <location evidence="1">Cell membrane</location>
        <topology evidence="1">Multi-pass membrane protein</topology>
    </subcellularLocation>
</comment>
<keyword evidence="4 7" id="KW-0812">Transmembrane</keyword>
<evidence type="ECO:0000256" key="7">
    <source>
        <dbReference type="SAM" id="Phobius"/>
    </source>
</evidence>
<name>A0A935CDT4_9MICO</name>
<dbReference type="InterPro" id="IPR036259">
    <property type="entry name" value="MFS_trans_sf"/>
</dbReference>
<proteinExistence type="predicted"/>
<protein>
    <submittedName>
        <fullName evidence="9">MFS transporter</fullName>
    </submittedName>
</protein>
<feature type="domain" description="Major facilitator superfamily (MFS) profile" evidence="8">
    <location>
        <begin position="167"/>
        <end position="403"/>
    </location>
</feature>
<dbReference type="InterPro" id="IPR010290">
    <property type="entry name" value="TM_effector"/>
</dbReference>